<feature type="compositionally biased region" description="Polar residues" evidence="1">
    <location>
        <begin position="154"/>
        <end position="165"/>
    </location>
</feature>
<name>A0A8H6J256_9PEZI</name>
<dbReference type="PANTHER" id="PTHR28187:SF1">
    <property type="entry name" value="PROTEIN RCR1-RELATED"/>
    <property type="match status" value="1"/>
</dbReference>
<evidence type="ECO:0008006" key="5">
    <source>
        <dbReference type="Google" id="ProtNLM"/>
    </source>
</evidence>
<comment type="caution">
    <text evidence="3">The sequence shown here is derived from an EMBL/GenBank/DDBJ whole genome shotgun (WGS) entry which is preliminary data.</text>
</comment>
<keyword evidence="2" id="KW-0472">Membrane</keyword>
<keyword evidence="2" id="KW-0812">Transmembrane</keyword>
<evidence type="ECO:0000256" key="1">
    <source>
        <dbReference type="SAM" id="MobiDB-lite"/>
    </source>
</evidence>
<evidence type="ECO:0000313" key="4">
    <source>
        <dbReference type="Proteomes" id="UP000652219"/>
    </source>
</evidence>
<accession>A0A8H6J256</accession>
<dbReference type="Pfam" id="PF12273">
    <property type="entry name" value="RCR"/>
    <property type="match status" value="1"/>
</dbReference>
<evidence type="ECO:0000256" key="2">
    <source>
        <dbReference type="SAM" id="Phobius"/>
    </source>
</evidence>
<gene>
    <name evidence="3" type="ORF">CSOJ01_09846</name>
</gene>
<feature type="compositionally biased region" description="Polar residues" evidence="1">
    <location>
        <begin position="134"/>
        <end position="147"/>
    </location>
</feature>
<dbReference type="EMBL" id="WIGN01000195">
    <property type="protein sequence ID" value="KAF6804943.1"/>
    <property type="molecule type" value="Genomic_DNA"/>
</dbReference>
<proteinExistence type="predicted"/>
<evidence type="ECO:0000313" key="3">
    <source>
        <dbReference type="EMBL" id="KAF6804943.1"/>
    </source>
</evidence>
<dbReference type="AlphaFoldDB" id="A0A8H6J256"/>
<dbReference type="GO" id="GO:0016192">
    <property type="term" value="P:vesicle-mediated transport"/>
    <property type="evidence" value="ECO:0007669"/>
    <property type="project" value="TreeGrafter"/>
</dbReference>
<dbReference type="PANTHER" id="PTHR28187">
    <property type="entry name" value="PROTEIN RCR1-RELATED"/>
    <property type="match status" value="1"/>
</dbReference>
<sequence>MSDFGDVHILPYPLPDHLQKRQYSCREYYNGRCVERSSWYYWGRWVLAAVVVGIAVLILVVLGCMSSRRRRKRGMNPYYGTGWLSNNQKYHPQQGTYAHHQQYNGQQAGYAGYGQQGGYQNPPPAYGQQQPQYTGTTFNPNDGYYGSQNGGHNEGIQLQQPQNAYQRDGTYSPPAGPPPGK</sequence>
<dbReference type="InterPro" id="IPR020999">
    <property type="entry name" value="Chitin_synth_reg_RCR"/>
</dbReference>
<keyword evidence="2" id="KW-1133">Transmembrane helix</keyword>
<reference evidence="3 4" key="1">
    <citation type="journal article" date="2020" name="Phytopathology">
        <title>Genome Sequence Resources of Colletotrichum truncatum, C. plurivorum, C. musicola, and C. sojae: Four Species Pathogenic to Soybean (Glycine max).</title>
        <authorList>
            <person name="Rogerio F."/>
            <person name="Boufleur T.R."/>
            <person name="Ciampi-Guillardi M."/>
            <person name="Sukno S.A."/>
            <person name="Thon M.R."/>
            <person name="Massola Junior N.S."/>
            <person name="Baroncelli R."/>
        </authorList>
    </citation>
    <scope>NUCLEOTIDE SEQUENCE [LARGE SCALE GENOMIC DNA]</scope>
    <source>
        <strain evidence="3 4">LFN0009</strain>
    </source>
</reference>
<keyword evidence="4" id="KW-1185">Reference proteome</keyword>
<feature type="transmembrane region" description="Helical" evidence="2">
    <location>
        <begin position="45"/>
        <end position="65"/>
    </location>
</feature>
<organism evidence="3 4">
    <name type="scientific">Colletotrichum sojae</name>
    <dbReference type="NCBI Taxonomy" id="2175907"/>
    <lineage>
        <taxon>Eukaryota</taxon>
        <taxon>Fungi</taxon>
        <taxon>Dikarya</taxon>
        <taxon>Ascomycota</taxon>
        <taxon>Pezizomycotina</taxon>
        <taxon>Sordariomycetes</taxon>
        <taxon>Hypocreomycetidae</taxon>
        <taxon>Glomerellales</taxon>
        <taxon>Glomerellaceae</taxon>
        <taxon>Colletotrichum</taxon>
        <taxon>Colletotrichum orchidearum species complex</taxon>
    </lineage>
</organism>
<protein>
    <recommendedName>
        <fullName evidence="5">Protein RCR2</fullName>
    </recommendedName>
</protein>
<dbReference type="Proteomes" id="UP000652219">
    <property type="component" value="Unassembled WGS sequence"/>
</dbReference>
<feature type="region of interest" description="Disordered" evidence="1">
    <location>
        <begin position="109"/>
        <end position="181"/>
    </location>
</feature>